<dbReference type="InterPro" id="IPR050992">
    <property type="entry name" value="CheZ_family_phosphatases"/>
</dbReference>
<evidence type="ECO:0000256" key="3">
    <source>
        <dbReference type="ARBA" id="ARBA00018484"/>
    </source>
</evidence>
<evidence type="ECO:0000256" key="2">
    <source>
        <dbReference type="ARBA" id="ARBA00005908"/>
    </source>
</evidence>
<dbReference type="InterPro" id="IPR007439">
    <property type="entry name" value="Chemotax_Pase_CheZ"/>
</dbReference>
<gene>
    <name evidence="10" type="ORF">BA896_014405</name>
</gene>
<keyword evidence="8" id="KW-0904">Protein phosphatase</keyword>
<evidence type="ECO:0000256" key="7">
    <source>
        <dbReference type="ARBA" id="ARBA00022801"/>
    </source>
</evidence>
<accession>A0A1E8PU94</accession>
<dbReference type="GO" id="GO:0005737">
    <property type="term" value="C:cytoplasm"/>
    <property type="evidence" value="ECO:0007669"/>
    <property type="project" value="UniProtKB-SubCell"/>
</dbReference>
<dbReference type="GO" id="GO:0009288">
    <property type="term" value="C:bacterial-type flagellum"/>
    <property type="evidence" value="ECO:0007669"/>
    <property type="project" value="InterPro"/>
</dbReference>
<dbReference type="GO" id="GO:0006935">
    <property type="term" value="P:chemotaxis"/>
    <property type="evidence" value="ECO:0007669"/>
    <property type="project" value="UniProtKB-KW"/>
</dbReference>
<keyword evidence="6" id="KW-0283">Flagellar rotation</keyword>
<dbReference type="SUPFAM" id="SSF75708">
    <property type="entry name" value="Chemotaxis phosphatase CheZ"/>
    <property type="match status" value="1"/>
</dbReference>
<dbReference type="Pfam" id="PF04344">
    <property type="entry name" value="CheZ"/>
    <property type="match status" value="1"/>
</dbReference>
<evidence type="ECO:0000256" key="8">
    <source>
        <dbReference type="ARBA" id="ARBA00022912"/>
    </source>
</evidence>
<evidence type="ECO:0000256" key="6">
    <source>
        <dbReference type="ARBA" id="ARBA00022779"/>
    </source>
</evidence>
<dbReference type="AlphaFoldDB" id="A0A1E8PU94"/>
<comment type="subcellular location">
    <subcellularLocation>
        <location evidence="1">Cytoplasm</location>
    </subcellularLocation>
</comment>
<evidence type="ECO:0000256" key="1">
    <source>
        <dbReference type="ARBA" id="ARBA00004496"/>
    </source>
</evidence>
<evidence type="ECO:0000256" key="4">
    <source>
        <dbReference type="ARBA" id="ARBA00022490"/>
    </source>
</evidence>
<comment type="caution">
    <text evidence="10">The sequence shown here is derived from an EMBL/GenBank/DDBJ whole genome shotgun (WGS) entry which is preliminary data.</text>
</comment>
<dbReference type="GO" id="GO:0004721">
    <property type="term" value="F:phosphoprotein phosphatase activity"/>
    <property type="evidence" value="ECO:0007669"/>
    <property type="project" value="UniProtKB-KW"/>
</dbReference>
<dbReference type="EMBL" id="MAQB02000001">
    <property type="protein sequence ID" value="OFJ49865.1"/>
    <property type="molecule type" value="Genomic_DNA"/>
</dbReference>
<protein>
    <recommendedName>
        <fullName evidence="3">Protein phosphatase CheZ</fullName>
    </recommendedName>
    <alternativeName>
        <fullName evidence="9">Chemotaxis protein CheZ</fullName>
    </alternativeName>
</protein>
<evidence type="ECO:0000256" key="9">
    <source>
        <dbReference type="ARBA" id="ARBA00029599"/>
    </source>
</evidence>
<evidence type="ECO:0000313" key="11">
    <source>
        <dbReference type="Proteomes" id="UP000092634"/>
    </source>
</evidence>
<dbReference type="PANTHER" id="PTHR43693:SF1">
    <property type="entry name" value="PROTEIN PHOSPHATASE CHEZ"/>
    <property type="match status" value="1"/>
</dbReference>
<dbReference type="Gene3D" id="1.10.287.500">
    <property type="entry name" value="Helix hairpin bin"/>
    <property type="match status" value="1"/>
</dbReference>
<reference evidence="10 11" key="1">
    <citation type="submission" date="2016-10" db="EMBL/GenBank/DDBJ databases">
        <title>Updated version of Genome Assembly of Janthinobacterium lividum ERGS5:01.</title>
        <authorList>
            <person name="Kumar R."/>
            <person name="Acharya V."/>
            <person name="Singh D."/>
        </authorList>
    </citation>
    <scope>NUCLEOTIDE SEQUENCE [LARGE SCALE GENOMIC DNA]</scope>
    <source>
        <strain evidence="10 11">ERGS5:01</strain>
    </source>
</reference>
<dbReference type="GO" id="GO:0097588">
    <property type="term" value="P:archaeal or bacterial-type flagellum-dependent cell motility"/>
    <property type="evidence" value="ECO:0007669"/>
    <property type="project" value="UniProtKB-KW"/>
</dbReference>
<keyword evidence="5" id="KW-0145">Chemotaxis</keyword>
<sequence length="285" mass="30029">MTNAADDFDALFDEVSAQSAAAPQPAPAAAPAAVSADDDFDALFDSVSASASVPAAAAEAPVAAAPEAPAASPAGVPGEAAVAVDQSDKPMFERLGGIVRLLHDSLRELGYDKALTEASSQIVDAQDRLEYVATLTEQAANKVLNTLDEGMPAQDVLSKKAKDMDSRWTALFDGKLSLEEFKALAGDSRQFAQAVAEATEAEKARLLEIMMAQDFQDITGQLIKKVVNITKTVEHELAQLLRDNAPAEVREKLAQKPVPLMQGPSVPSVALDQDNVDDLLADLGF</sequence>
<keyword evidence="4" id="KW-0963">Cytoplasm</keyword>
<dbReference type="GO" id="GO:0050920">
    <property type="term" value="P:regulation of chemotaxis"/>
    <property type="evidence" value="ECO:0007669"/>
    <property type="project" value="InterPro"/>
</dbReference>
<keyword evidence="7" id="KW-0378">Hydrolase</keyword>
<organism evidence="10 11">
    <name type="scientific">Janthinobacterium lividum</name>
    <dbReference type="NCBI Taxonomy" id="29581"/>
    <lineage>
        <taxon>Bacteria</taxon>
        <taxon>Pseudomonadati</taxon>
        <taxon>Pseudomonadota</taxon>
        <taxon>Betaproteobacteria</taxon>
        <taxon>Burkholderiales</taxon>
        <taxon>Oxalobacteraceae</taxon>
        <taxon>Janthinobacterium</taxon>
    </lineage>
</organism>
<proteinExistence type="inferred from homology"/>
<name>A0A1E8PU94_9BURK</name>
<dbReference type="Proteomes" id="UP000092634">
    <property type="component" value="Unassembled WGS sequence"/>
</dbReference>
<evidence type="ECO:0000313" key="10">
    <source>
        <dbReference type="EMBL" id="OFJ49865.1"/>
    </source>
</evidence>
<dbReference type="PANTHER" id="PTHR43693">
    <property type="entry name" value="PROTEIN PHOSPHATASE CHEZ"/>
    <property type="match status" value="1"/>
</dbReference>
<evidence type="ECO:0000256" key="5">
    <source>
        <dbReference type="ARBA" id="ARBA00022500"/>
    </source>
</evidence>
<comment type="similarity">
    <text evidence="2">Belongs to the CheZ family.</text>
</comment>